<dbReference type="OrthoDB" id="5464529at2"/>
<dbReference type="PATRIC" id="fig|675816.5.peg.169"/>
<name>C9QG06_VIBOR</name>
<dbReference type="NCBIfam" id="TIGR01551">
    <property type="entry name" value="major_capsid_P2"/>
    <property type="match status" value="1"/>
</dbReference>
<accession>C9QG06</accession>
<dbReference type="Proteomes" id="UP000002817">
    <property type="component" value="Unassembled WGS sequence"/>
</dbReference>
<dbReference type="eggNOG" id="ENOG502Z7HY">
    <property type="taxonomic scope" value="Bacteria"/>
</dbReference>
<dbReference type="STRING" id="675816.VIA_001525"/>
<dbReference type="RefSeq" id="WP_004412250.1">
    <property type="nucleotide sequence ID" value="NZ_ACZV01000004.1"/>
</dbReference>
<evidence type="ECO:0000313" key="3">
    <source>
        <dbReference type="Proteomes" id="UP000002817"/>
    </source>
</evidence>
<evidence type="ECO:0000313" key="1">
    <source>
        <dbReference type="EMBL" id="EEX94367.1"/>
    </source>
</evidence>
<sequence length="337" mass="37379">MLNATSTKYLEMYCQQLAKDNEVADVSKQFNIAPPMETKLRQGILQSVGFLGMLAAMPVDQIKGQVVDVGNSGLITGRKTNDRFYAELGQGGHTYELTETDSGVFITWEMMTQWANSGSKNEWAKLMNNAITRNLGLDTLRIGFHGTHVAAGDTNPTTYPLGQDVNKGWLTIVKEKAPAQVLASATLDPTGQTAGSYKNLDSLANDLENTVIHEVFQGDDELVILVGRDLVAAEQHRLLESADKPTEHKAAQSLAKTINGRKVYTPPFFPPKAMWITTLKNLQVLTQKGTQWRKSRNEEDRKRFETSYLRMEGYGVGRFEKFAAIEQVDIVDPNPAP</sequence>
<reference evidence="2" key="2">
    <citation type="submission" date="2011-08" db="EMBL/GenBank/DDBJ databases">
        <authorList>
            <person name="Hoffman M."/>
            <person name="Strain E.A."/>
            <person name="Brown E."/>
            <person name="Allard M.W."/>
        </authorList>
    </citation>
    <scope>NUCLEOTIDE SEQUENCE</scope>
    <source>
        <strain evidence="2">CIP 102891</strain>
    </source>
</reference>
<dbReference type="EMBL" id="ACZV01000004">
    <property type="protein sequence ID" value="EEX94367.1"/>
    <property type="molecule type" value="Genomic_DNA"/>
</dbReference>
<evidence type="ECO:0000313" key="4">
    <source>
        <dbReference type="Proteomes" id="UP000003515"/>
    </source>
</evidence>
<comment type="caution">
    <text evidence="2">The sequence shown here is derived from an EMBL/GenBank/DDBJ whole genome shotgun (WGS) entry which is preliminary data.</text>
</comment>
<gene>
    <name evidence="1" type="ORF">VIA_001525</name>
    <name evidence="2" type="ORF">VIOR3934_19715</name>
</gene>
<reference evidence="2 3" key="3">
    <citation type="journal article" date="2012" name="Int. J. Syst. Evol. Microbiol.">
        <title>Vibrio caribbeanicus sp. nov., isolated from the marine sponge Scleritoderma cyanea.</title>
        <authorList>
            <person name="Hoffmann M."/>
            <person name="Monday S.R."/>
            <person name="Allard M.W."/>
            <person name="Strain E.A."/>
            <person name="Whittaker P."/>
            <person name="Naum M."/>
            <person name="McCarthy P.J."/>
            <person name="Lopez J.V."/>
            <person name="Fischer M."/>
            <person name="Brown E.W."/>
        </authorList>
    </citation>
    <scope>NUCLEOTIDE SEQUENCE [LARGE SCALE GENOMIC DNA]</scope>
    <source>
        <strain evidence="2">CIP 102891</strain>
        <strain evidence="3">CIP 102891 / ATCC 33934</strain>
    </source>
</reference>
<organism evidence="2 3">
    <name type="scientific">Vibrio orientalis CIP 102891 = ATCC 33934</name>
    <dbReference type="NCBI Taxonomy" id="675816"/>
    <lineage>
        <taxon>Bacteria</taxon>
        <taxon>Pseudomonadati</taxon>
        <taxon>Pseudomonadota</taxon>
        <taxon>Gammaproteobacteria</taxon>
        <taxon>Vibrionales</taxon>
        <taxon>Vibrionaceae</taxon>
        <taxon>Vibrio</taxon>
        <taxon>Vibrio oreintalis group</taxon>
    </lineage>
</organism>
<keyword evidence="4" id="KW-1185">Reference proteome</keyword>
<dbReference type="Pfam" id="PF05125">
    <property type="entry name" value="Phage_cap_P2"/>
    <property type="match status" value="1"/>
</dbReference>
<proteinExistence type="predicted"/>
<reference evidence="1 4" key="1">
    <citation type="submission" date="2009-10" db="EMBL/GenBank/DDBJ databases">
        <authorList>
            <consortium name="Los Alamos National Laboratory (LANL)"/>
            <consortium name="National Microbial Pathogen Data Resource (NMPDR)"/>
            <person name="Munk A.C."/>
            <person name="Chertkov O."/>
            <person name="Tapia R."/>
            <person name="Green L."/>
            <person name="Rogers Y."/>
            <person name="Detter J.C."/>
            <person name="Bruce D."/>
            <person name="Brettin T.S."/>
            <person name="Colwell R.R."/>
            <person name="Huq A."/>
            <person name="Grim C.J."/>
            <person name="Hasan N.A."/>
            <person name="Bartels D."/>
            <person name="Vonstein V."/>
        </authorList>
    </citation>
    <scope>NUCLEOTIDE SEQUENCE [LARGE SCALE GENOMIC DNA]</scope>
    <source>
        <strain evidence="1 4">CIP 102891</strain>
    </source>
</reference>
<dbReference type="InterPro" id="IPR006441">
    <property type="entry name" value="Phage_P2_GpN"/>
</dbReference>
<protein>
    <submittedName>
        <fullName evidence="1">Major capsid protein</fullName>
    </submittedName>
</protein>
<evidence type="ECO:0000313" key="2">
    <source>
        <dbReference type="EMBL" id="EGU54088.1"/>
    </source>
</evidence>
<dbReference type="EMBL" id="AFWH01000001">
    <property type="protein sequence ID" value="EGU54088.1"/>
    <property type="molecule type" value="Genomic_DNA"/>
</dbReference>
<dbReference type="Proteomes" id="UP000003515">
    <property type="component" value="Unassembled WGS sequence"/>
</dbReference>
<dbReference type="AlphaFoldDB" id="C9QG06"/>